<sequence>MGNVFDDQLWNDVASRVEQSRSSYNIQAEQFRSLNTNFQTYLIDIKQIDDDNNRLQNSIEEIRTNYIQTLENHLKRLPEDFRQESSVLTDAHLQRYKSKTRAKRFINEREEIKKRINFVVNNEKEQLKRLNQLQRQDRAIQNELKCINEQLQSAFNHVEREKQIHRQATDKIDQLQMQLEQVYVERSKTEFEVQSLREEVKLMQTAKEFLDEEYETILEAQSDANLYLLSCLNESILRIHDDFEHLNNQQIEQIENEYKQTMKKFEETSLANATDNETEIDRQHTSQTECGKLEEEYQSINEELTKVNEHNRLLTERISSMETDLRAIRNTHLRESKDKDNELQRSKIALEALNEQLIQLTEYDRNLQFELTLYRGVLESEYRRKQQQLVNDQQPHRPTVLRTTLTRVHKTYPILPNVNQTELSEEKNDVPSNESELSTIHVEDDQIENTENQSRESEKSPDDNQQMNMPKTPLQSPLEVQTVMTNSENRPDASSSSSSTSKGNSLFETITYLTSSLLGKDEDSTNSDDAQTASAKHGDESSQSVLTTLEDKQMPETYQEHFTDLDIVENQQESKEVLQPLLVDSEKHESWIKSQDKPISPVKEEANYLETLSSSLKQLVKSFESDRIPDKELKSNDEKIVTSPTNFSSLVQFDEQRNSAMSPIESTTPENQTQSDVSSPTSSSLPSTILQKPVTISEDQSPTSSESQQFPASNHQALEETSVISTDEPYPSNSMGDMGNGNHLAESSDGYDNDFESEEKTKSSFSYETDDAEQDPSHPSIYRIEELETDPSDKEESSSFDVSNVQQFPNSSGNNDSKLEDDPITSEEPVSSSNYNQIEENSDIGFISSSGYYGTANDCTHLLNQELKRAESSEASLTDVCDDNVEPLEEADRSTSPKLEDKESNETSLAAVMEDLRYVYRDLANEDDLVEIDDNFSEHLIDRLEFGDNIIRTLFDNFVTKYIIQPAATGTRSKTLDWTEFRDVLFPIITSRYTERHIRKLFDLFDTSKDGFLSFEEIIDLFDLLQVNNSTELAHYMMNEFGKNRDDQLSIDEFVAIVKKTDDINNSILPEKLEAKHWFSIHPNADENQPISLPVPIINFPPKTNVSNTEMLNNHMILLARIFKRVGADAENKQLDSKKSTLAMKLTNDFINNNILISNEDLHSFIDLYLNQKQNSDCFVTWEEFRDIFLPIVNNGIVTKEDLSRWFNIFDCNHRRKIDKEQILQLLRLLQFTDPEKILNEMNEISETYTNNDDSFTLEEFLFAFDNTDESTSRLCLANEQVKSYDLDWLTKTVF</sequence>
<dbReference type="GO" id="GO:0005509">
    <property type="term" value="F:calcium ion binding"/>
    <property type="evidence" value="ECO:0007669"/>
    <property type="project" value="InterPro"/>
</dbReference>
<feature type="compositionally biased region" description="Polar residues" evidence="3">
    <location>
        <begin position="642"/>
        <end position="651"/>
    </location>
</feature>
<feature type="region of interest" description="Disordered" evidence="3">
    <location>
        <begin position="625"/>
        <end position="837"/>
    </location>
</feature>
<dbReference type="InterPro" id="IPR011992">
    <property type="entry name" value="EF-hand-dom_pair"/>
</dbReference>
<feature type="region of interest" description="Disordered" evidence="3">
    <location>
        <begin position="874"/>
        <end position="906"/>
    </location>
</feature>
<feature type="coiled-coil region" evidence="2">
    <location>
        <begin position="116"/>
        <end position="213"/>
    </location>
</feature>
<dbReference type="Pfam" id="PF13499">
    <property type="entry name" value="EF-hand_7"/>
    <property type="match status" value="1"/>
</dbReference>
<evidence type="ECO:0000256" key="2">
    <source>
        <dbReference type="SAM" id="Coils"/>
    </source>
</evidence>
<feature type="coiled-coil region" evidence="2">
    <location>
        <begin position="248"/>
        <end position="310"/>
    </location>
</feature>
<dbReference type="SUPFAM" id="SSF47473">
    <property type="entry name" value="EF-hand"/>
    <property type="match status" value="2"/>
</dbReference>
<proteinExistence type="predicted"/>
<feature type="compositionally biased region" description="Basic and acidic residues" evidence="3">
    <location>
        <begin position="453"/>
        <end position="462"/>
    </location>
</feature>
<feature type="compositionally biased region" description="Polar residues" evidence="3">
    <location>
        <begin position="658"/>
        <end position="677"/>
    </location>
</feature>
<feature type="domain" description="EF-hand" evidence="4">
    <location>
        <begin position="1029"/>
        <end position="1064"/>
    </location>
</feature>
<evidence type="ECO:0000256" key="1">
    <source>
        <dbReference type="ARBA" id="ARBA00022837"/>
    </source>
</evidence>
<dbReference type="Gene3D" id="1.10.238.10">
    <property type="entry name" value="EF-hand"/>
    <property type="match status" value="2"/>
</dbReference>
<dbReference type="InterPro" id="IPR002048">
    <property type="entry name" value="EF_hand_dom"/>
</dbReference>
<organism evidence="5 6">
    <name type="scientific">Adineta ricciae</name>
    <name type="common">Rotifer</name>
    <dbReference type="NCBI Taxonomy" id="249248"/>
    <lineage>
        <taxon>Eukaryota</taxon>
        <taxon>Metazoa</taxon>
        <taxon>Spiralia</taxon>
        <taxon>Gnathifera</taxon>
        <taxon>Rotifera</taxon>
        <taxon>Eurotatoria</taxon>
        <taxon>Bdelloidea</taxon>
        <taxon>Adinetida</taxon>
        <taxon>Adinetidae</taxon>
        <taxon>Adineta</taxon>
    </lineage>
</organism>
<keyword evidence="2" id="KW-0175">Coiled coil</keyword>
<feature type="compositionally biased region" description="Polar residues" evidence="3">
    <location>
        <begin position="697"/>
        <end position="716"/>
    </location>
</feature>
<keyword evidence="1" id="KW-0106">Calcium</keyword>
<evidence type="ECO:0000313" key="5">
    <source>
        <dbReference type="EMBL" id="CAF0964259.1"/>
    </source>
</evidence>
<dbReference type="SMART" id="SM00054">
    <property type="entry name" value="EFh"/>
    <property type="match status" value="3"/>
</dbReference>
<feature type="compositionally biased region" description="Polar residues" evidence="3">
    <location>
        <begin position="799"/>
        <end position="816"/>
    </location>
</feature>
<evidence type="ECO:0000259" key="4">
    <source>
        <dbReference type="PROSITE" id="PS50222"/>
    </source>
</evidence>
<dbReference type="PROSITE" id="PS00018">
    <property type="entry name" value="EF_HAND_1"/>
    <property type="match status" value="1"/>
</dbReference>
<feature type="region of interest" description="Disordered" evidence="3">
    <location>
        <begin position="412"/>
        <end position="476"/>
    </location>
</feature>
<dbReference type="PROSITE" id="PS50222">
    <property type="entry name" value="EF_HAND_2"/>
    <property type="match status" value="3"/>
</dbReference>
<evidence type="ECO:0000256" key="3">
    <source>
        <dbReference type="SAM" id="MobiDB-lite"/>
    </source>
</evidence>
<feature type="compositionally biased region" description="Basic and acidic residues" evidence="3">
    <location>
        <begin position="783"/>
        <end position="797"/>
    </location>
</feature>
<feature type="compositionally biased region" description="Polar residues" evidence="3">
    <location>
        <begin position="463"/>
        <end position="476"/>
    </location>
</feature>
<feature type="coiled-coil region" evidence="2">
    <location>
        <begin position="336"/>
        <end position="363"/>
    </location>
</feature>
<feature type="compositionally biased region" description="Basic and acidic residues" evidence="3">
    <location>
        <begin position="625"/>
        <end position="640"/>
    </location>
</feature>
<accession>A0A814DXB2</accession>
<feature type="domain" description="EF-hand" evidence="4">
    <location>
        <begin position="1198"/>
        <end position="1233"/>
    </location>
</feature>
<dbReference type="InterPro" id="IPR018247">
    <property type="entry name" value="EF_Hand_1_Ca_BS"/>
</dbReference>
<evidence type="ECO:0000313" key="6">
    <source>
        <dbReference type="Proteomes" id="UP000663852"/>
    </source>
</evidence>
<dbReference type="EMBL" id="CAJNOJ010000051">
    <property type="protein sequence ID" value="CAF0964259.1"/>
    <property type="molecule type" value="Genomic_DNA"/>
</dbReference>
<comment type="caution">
    <text evidence="5">The sequence shown here is derived from an EMBL/GenBank/DDBJ whole genome shotgun (WGS) entry which is preliminary data.</text>
</comment>
<feature type="compositionally biased region" description="Acidic residues" evidence="3">
    <location>
        <begin position="880"/>
        <end position="889"/>
    </location>
</feature>
<feature type="region of interest" description="Disordered" evidence="3">
    <location>
        <begin position="518"/>
        <end position="545"/>
    </location>
</feature>
<dbReference type="CDD" id="cd00051">
    <property type="entry name" value="EFh"/>
    <property type="match status" value="1"/>
</dbReference>
<feature type="compositionally biased region" description="Low complexity" evidence="3">
    <location>
        <begin position="678"/>
        <end position="688"/>
    </location>
</feature>
<feature type="domain" description="EF-hand" evidence="4">
    <location>
        <begin position="993"/>
        <end position="1028"/>
    </location>
</feature>
<feature type="compositionally biased region" description="Polar residues" evidence="3">
    <location>
        <begin position="828"/>
        <end position="837"/>
    </location>
</feature>
<name>A0A814DXB2_ADIRI</name>
<gene>
    <name evidence="5" type="ORF">EDS130_LOCUS13036</name>
</gene>
<feature type="coiled-coil region" evidence="2">
    <location>
        <begin position="45"/>
        <end position="72"/>
    </location>
</feature>
<feature type="compositionally biased region" description="Basic and acidic residues" evidence="3">
    <location>
        <begin position="890"/>
        <end position="905"/>
    </location>
</feature>
<protein>
    <recommendedName>
        <fullName evidence="4">EF-hand domain-containing protein</fullName>
    </recommendedName>
</protein>
<dbReference type="Proteomes" id="UP000663852">
    <property type="component" value="Unassembled WGS sequence"/>
</dbReference>
<reference evidence="5" key="1">
    <citation type="submission" date="2021-02" db="EMBL/GenBank/DDBJ databases">
        <authorList>
            <person name="Nowell W R."/>
        </authorList>
    </citation>
    <scope>NUCLEOTIDE SEQUENCE</scope>
</reference>
<dbReference type="OrthoDB" id="10041510at2759"/>